<dbReference type="Proteomes" id="UP000095657">
    <property type="component" value="Unassembled WGS sequence"/>
</dbReference>
<dbReference type="EC" id="3.6.4.12" evidence="3"/>
<keyword evidence="3" id="KW-0067">ATP-binding</keyword>
<dbReference type="Pfam" id="PF03796">
    <property type="entry name" value="DnaB_C"/>
    <property type="match status" value="1"/>
</dbReference>
<dbReference type="SUPFAM" id="SSF52540">
    <property type="entry name" value="P-loop containing nucleoside triphosphate hydrolases"/>
    <property type="match status" value="1"/>
</dbReference>
<dbReference type="EMBL" id="CZBL01000017">
    <property type="protein sequence ID" value="CUQ47627.1"/>
    <property type="molecule type" value="Genomic_DNA"/>
</dbReference>
<dbReference type="EMBL" id="CZAI01000003">
    <property type="protein sequence ID" value="CUP25843.1"/>
    <property type="molecule type" value="Genomic_DNA"/>
</dbReference>
<accession>A0A174WU01</accession>
<keyword evidence="3" id="KW-0378">Hydrolase</keyword>
<dbReference type="GO" id="GO:0005524">
    <property type="term" value="F:ATP binding"/>
    <property type="evidence" value="ECO:0007669"/>
    <property type="project" value="InterPro"/>
</dbReference>
<dbReference type="Gene3D" id="3.40.50.300">
    <property type="entry name" value="P-loop containing nucleotide triphosphate hydrolases"/>
    <property type="match status" value="1"/>
</dbReference>
<name>A0A174WU01_9BACE</name>
<evidence type="ECO:0000259" key="1">
    <source>
        <dbReference type="PROSITE" id="PS51199"/>
    </source>
</evidence>
<keyword evidence="3" id="KW-0347">Helicase</keyword>
<dbReference type="InterPro" id="IPR007694">
    <property type="entry name" value="DNA_helicase_DnaB-like_C"/>
</dbReference>
<dbReference type="Proteomes" id="UP000095725">
    <property type="component" value="Unassembled WGS sequence"/>
</dbReference>
<dbReference type="STRING" id="47678.ERS852494_01883"/>
<organism evidence="3 5">
    <name type="scientific">Bacteroides caccae</name>
    <dbReference type="NCBI Taxonomy" id="47678"/>
    <lineage>
        <taxon>Bacteria</taxon>
        <taxon>Pseudomonadati</taxon>
        <taxon>Bacteroidota</taxon>
        <taxon>Bacteroidia</taxon>
        <taxon>Bacteroidales</taxon>
        <taxon>Bacteroidaceae</taxon>
        <taxon>Bacteroides</taxon>
    </lineage>
</organism>
<keyword evidence="3" id="KW-0547">Nucleotide-binding</keyword>
<sequence length="301" mass="33294">MLQLMDDTIKQIEARISSNKNGITGLPTGFSDLDRLTCGWQPGDEVVIAARPAVGKTSFALHLARAAASAGYHIAIFSLEMLGERLGDRWLLAATTNVNPDNVRSGQLTPSEQRQLHEAAAELSRLPIHIDDNPSVSMDYVRSSAKLLQSKGECDGVIIDYLQLCDMKSDRNNRNREQEVAQASRKAKMLAKELNIPVILLSQLNRNVEGRPDSRPSLSDLRESGAIEQDADLVLMLSRPALSGRDTDRKSTYPTEGLGVIDIVKHRNGTTKELYFRHDPSMTKLEDYVPGIAWMKKNTTA</sequence>
<evidence type="ECO:0000313" key="2">
    <source>
        <dbReference type="EMBL" id="CUP25843.1"/>
    </source>
</evidence>
<dbReference type="InterPro" id="IPR027417">
    <property type="entry name" value="P-loop_NTPase"/>
</dbReference>
<dbReference type="PANTHER" id="PTHR30153">
    <property type="entry name" value="REPLICATIVE DNA HELICASE DNAB"/>
    <property type="match status" value="1"/>
</dbReference>
<dbReference type="CDD" id="cd00984">
    <property type="entry name" value="DnaB_C"/>
    <property type="match status" value="1"/>
</dbReference>
<evidence type="ECO:0000313" key="4">
    <source>
        <dbReference type="Proteomes" id="UP000095657"/>
    </source>
</evidence>
<dbReference type="PROSITE" id="PS51199">
    <property type="entry name" value="SF4_HELICASE"/>
    <property type="match status" value="1"/>
</dbReference>
<feature type="domain" description="SF4 helicase" evidence="1">
    <location>
        <begin position="19"/>
        <end position="292"/>
    </location>
</feature>
<dbReference type="GO" id="GO:0016787">
    <property type="term" value="F:hydrolase activity"/>
    <property type="evidence" value="ECO:0007669"/>
    <property type="project" value="UniProtKB-KW"/>
</dbReference>
<dbReference type="GO" id="GO:0003678">
    <property type="term" value="F:DNA helicase activity"/>
    <property type="evidence" value="ECO:0007669"/>
    <property type="project" value="UniProtKB-EC"/>
</dbReference>
<proteinExistence type="predicted"/>
<evidence type="ECO:0000313" key="3">
    <source>
        <dbReference type="EMBL" id="CUQ47627.1"/>
    </source>
</evidence>
<dbReference type="PANTHER" id="PTHR30153:SF2">
    <property type="entry name" value="REPLICATIVE DNA HELICASE"/>
    <property type="match status" value="1"/>
</dbReference>
<protein>
    <submittedName>
        <fullName evidence="3">Replicative DNA helicase</fullName>
        <ecNumber evidence="3">3.6.1.-</ecNumber>
        <ecNumber evidence="3">3.6.4.12</ecNumber>
    </submittedName>
</protein>
<dbReference type="GO" id="GO:0005829">
    <property type="term" value="C:cytosol"/>
    <property type="evidence" value="ECO:0007669"/>
    <property type="project" value="TreeGrafter"/>
</dbReference>
<dbReference type="AlphaFoldDB" id="A0A174WU01"/>
<dbReference type="GO" id="GO:0006260">
    <property type="term" value="P:DNA replication"/>
    <property type="evidence" value="ECO:0007669"/>
    <property type="project" value="InterPro"/>
</dbReference>
<dbReference type="EC" id="3.6.1.-" evidence="3"/>
<gene>
    <name evidence="3" type="primary">dnaC_4</name>
    <name evidence="2" type="synonym">dnaC_3</name>
    <name evidence="2" type="ORF">ERS852494_01883</name>
    <name evidence="3" type="ORF">ERS852558_03649</name>
</gene>
<evidence type="ECO:0000313" key="5">
    <source>
        <dbReference type="Proteomes" id="UP000095725"/>
    </source>
</evidence>
<reference evidence="4 5" key="1">
    <citation type="submission" date="2015-09" db="EMBL/GenBank/DDBJ databases">
        <authorList>
            <consortium name="Pathogen Informatics"/>
        </authorList>
    </citation>
    <scope>NUCLEOTIDE SEQUENCE [LARGE SCALE GENOMIC DNA]</scope>
    <source>
        <strain evidence="2 4">2789STDY5834880</strain>
        <strain evidence="3 5">2789STDY5834946</strain>
    </source>
</reference>